<gene>
    <name evidence="1" type="ORF">MSP7336_03111</name>
</gene>
<dbReference type="STRING" id="29313.BHQ16_12075"/>
<dbReference type="Proteomes" id="UP000252015">
    <property type="component" value="Unassembled WGS sequence"/>
</dbReference>
<dbReference type="RefSeq" id="WP_113964084.1">
    <property type="nucleotide sequence ID" value="NZ_UEGW01000001.1"/>
</dbReference>
<proteinExistence type="predicted"/>
<keyword evidence="2" id="KW-1185">Reference proteome</keyword>
<accession>A0A375Z135</accession>
<organism evidence="1 2">
    <name type="scientific">Mycobacterium shimoidei</name>
    <dbReference type="NCBI Taxonomy" id="29313"/>
    <lineage>
        <taxon>Bacteria</taxon>
        <taxon>Bacillati</taxon>
        <taxon>Actinomycetota</taxon>
        <taxon>Actinomycetes</taxon>
        <taxon>Mycobacteriales</taxon>
        <taxon>Mycobacteriaceae</taxon>
        <taxon>Mycobacterium</taxon>
    </lineage>
</organism>
<evidence type="ECO:0000313" key="1">
    <source>
        <dbReference type="EMBL" id="SRX94848.1"/>
    </source>
</evidence>
<sequence>MALVSGFDPANSGQQPVDVNENPVPVGVWGDSSTGGGVFGTSGPLPSGVSIPIDPPAGVEGHSADRPGVVGRSITASGVVGESQDAPGVLARSSASGLLGVTFSPTDDAHGVFGSSTTGGNGVTGFVGGTTGVIGNSIRGTGVHGITGTGTGVIGESFGDDGLAGPGVWGNSPVSVGVLGFSNSTDGSRGVTIGEGFGVYGAHFSDDPGGGVTGISTTGTGVIGESLGGGGGGGAGPGVHGHSDVAVGVRAVSGPTNGSEALTFGSGHGVSAVHFSAQPGGGVSGLSVIGNGVEGFTYASIRQNSDVAAVRGQSANGYAGLFVGQVRVAGHLSKSGGGFTVDHPTDPDNKYLSHSFVESPEMLNVYSGTVTTDKDGTARVELPSYFEALNRDFRYQLTVIGDFARAVVSEEIKNNGFTIRTDAGKVKVCWQVTGVRKDAWAEANRIAVEQEKPDGERGRYLHPELFGKKAVAIHPGPTARLAEVLPEELRDRAERLVSDLDATDAAEVKDLSGRLEEGRRWLQEQAEAGRARLEERLRAVEGMPSAVDSPDAAKRRLQERAAAGRAQLDEQWRAVQEIVEKMRPGSASR</sequence>
<reference evidence="1 2" key="1">
    <citation type="submission" date="2018-05" db="EMBL/GenBank/DDBJ databases">
        <authorList>
            <consortium name="IHU Genomes"/>
        </authorList>
    </citation>
    <scope>NUCLEOTIDE SEQUENCE [LARGE SCALE GENOMIC DNA]</scope>
    <source>
        <strain evidence="1 2">P7336</strain>
    </source>
</reference>
<dbReference type="EMBL" id="UEGW01000001">
    <property type="protein sequence ID" value="SRX94848.1"/>
    <property type="molecule type" value="Genomic_DNA"/>
</dbReference>
<dbReference type="AlphaFoldDB" id="A0A375Z135"/>
<protein>
    <submittedName>
        <fullName evidence="1">Uncharacterized protein</fullName>
    </submittedName>
</protein>
<evidence type="ECO:0000313" key="2">
    <source>
        <dbReference type="Proteomes" id="UP000252015"/>
    </source>
</evidence>
<name>A0A375Z135_MYCSH</name>